<comment type="caution">
    <text evidence="2">The sequence shown here is derived from an EMBL/GenBank/DDBJ whole genome shotgun (WGS) entry which is preliminary data.</text>
</comment>
<evidence type="ECO:0000256" key="1">
    <source>
        <dbReference type="SAM" id="MobiDB-lite"/>
    </source>
</evidence>
<dbReference type="EMBL" id="LXQD01000343">
    <property type="protein sequence ID" value="RCJ19069.1"/>
    <property type="molecule type" value="Genomic_DNA"/>
</dbReference>
<protein>
    <submittedName>
        <fullName evidence="2">Uncharacterized protein</fullName>
    </submittedName>
</protein>
<accession>A0A367Q4J3</accession>
<reference evidence="2" key="1">
    <citation type="submission" date="2016-04" db="EMBL/GenBank/DDBJ databases">
        <authorList>
            <person name="Tabuchi Yagui T.R."/>
        </authorList>
    </citation>
    <scope>NUCLEOTIDE SEQUENCE [LARGE SCALE GENOMIC DNA]</scope>
    <source>
        <strain evidence="2">NIES-26</strain>
    </source>
</reference>
<evidence type="ECO:0000313" key="3">
    <source>
        <dbReference type="Proteomes" id="UP000252107"/>
    </source>
</evidence>
<keyword evidence="3" id="KW-1185">Reference proteome</keyword>
<dbReference type="Proteomes" id="UP000252107">
    <property type="component" value="Unassembled WGS sequence"/>
</dbReference>
<name>A0A367Q4J3_9NOSO</name>
<evidence type="ECO:0000313" key="2">
    <source>
        <dbReference type="EMBL" id="RCJ19069.1"/>
    </source>
</evidence>
<feature type="compositionally biased region" description="Basic and acidic residues" evidence="1">
    <location>
        <begin position="83"/>
        <end position="99"/>
    </location>
</feature>
<gene>
    <name evidence="2" type="ORF">A6770_32320</name>
</gene>
<sequence length="240" mass="26083">MKTKLRAIILSGTIIITGVLICSPSFALVSIPNFISSILKDVQQEYNSLETKAQQKIKKTWANLAKDASAAIENSRGEMGTPDPEKSTEDLRRRLRDSRSIPETKSLSALLERDLTRASVSSSLGIEGQQNTTKKIQATTQISTEAQSLAQQAQSLDASQNILKIIAAQNGQLVSAISRFHADSLASRQDTAQSNLMLSQVAENLATSTTKDDLKITGQASLTQELVFMSVLDPATREYD</sequence>
<organism evidence="2 3">
    <name type="scientific">Nostoc minutum NIES-26</name>
    <dbReference type="NCBI Taxonomy" id="1844469"/>
    <lineage>
        <taxon>Bacteria</taxon>
        <taxon>Bacillati</taxon>
        <taxon>Cyanobacteriota</taxon>
        <taxon>Cyanophyceae</taxon>
        <taxon>Nostocales</taxon>
        <taxon>Nostocaceae</taxon>
        <taxon>Nostoc</taxon>
    </lineage>
</organism>
<proteinExistence type="predicted"/>
<feature type="region of interest" description="Disordered" evidence="1">
    <location>
        <begin position="72"/>
        <end position="99"/>
    </location>
</feature>
<dbReference type="AlphaFoldDB" id="A0A367Q4J3"/>